<accession>E3C8G5</accession>
<proteinExistence type="predicted"/>
<name>E3C8G5_9LACO</name>
<sequence length="264" mass="31014">MSMYVITHKSFNYQSLPSGYVPLLVGAESKPNPDNFLQDNNGQNISQKNYSFCELTGLYWMWKNTSDENLGLSHYRRYFSKYSTFNQLFLNALVSGKGTPVTTDRLNELLKKYDWIVAKPQLIGMGTIWDQFVYSHHAKDMEITREVIAELTPECIPAFDSVMNQRKESFFNMFYTSKKELDRYASWLFSILFEVEKRVDISQYDSYQQRLFGFLAERLFNVWLHYRNPKLGYLAEYNNDVIGRAWALCSIRHAALGWLKPSNR</sequence>
<reference evidence="2 3" key="1">
    <citation type="submission" date="2010-10" db="EMBL/GenBank/DDBJ databases">
        <authorList>
            <person name="Durkin A.S."/>
            <person name="Madupu R."/>
            <person name="Torralba M."/>
            <person name="Gillis M."/>
            <person name="Methe B."/>
            <person name="Sutton G."/>
            <person name="Nelson K.E."/>
        </authorList>
    </citation>
    <scope>NUCLEOTIDE SEQUENCE [LARGE SCALE GENOMIC DNA]</scope>
    <source>
        <strain evidence="2 3">PB013-T2-3</strain>
    </source>
</reference>
<feature type="domain" description="DUF4422" evidence="1">
    <location>
        <begin position="3"/>
        <end position="226"/>
    </location>
</feature>
<organism evidence="2 3">
    <name type="scientific">Limosilactobacillus oris PB013-T2-3</name>
    <dbReference type="NCBI Taxonomy" id="908339"/>
    <lineage>
        <taxon>Bacteria</taxon>
        <taxon>Bacillati</taxon>
        <taxon>Bacillota</taxon>
        <taxon>Bacilli</taxon>
        <taxon>Lactobacillales</taxon>
        <taxon>Lactobacillaceae</taxon>
        <taxon>Limosilactobacillus</taxon>
    </lineage>
</organism>
<dbReference type="eggNOG" id="COG1442">
    <property type="taxonomic scope" value="Bacteria"/>
</dbReference>
<dbReference type="AlphaFoldDB" id="E3C8G5"/>
<evidence type="ECO:0000313" key="3">
    <source>
        <dbReference type="Proteomes" id="UP000003070"/>
    </source>
</evidence>
<dbReference type="Proteomes" id="UP000003070">
    <property type="component" value="Unassembled WGS sequence"/>
</dbReference>
<dbReference type="RefSeq" id="WP_003713186.1">
    <property type="nucleotide sequence ID" value="NZ_AEKL01000057.1"/>
</dbReference>
<dbReference type="EMBL" id="AEKL01000057">
    <property type="protein sequence ID" value="EFQ52988.1"/>
    <property type="molecule type" value="Genomic_DNA"/>
</dbReference>
<gene>
    <name evidence="2" type="ORF">HMPREF9265_0738</name>
</gene>
<comment type="caution">
    <text evidence="2">The sequence shown here is derived from an EMBL/GenBank/DDBJ whole genome shotgun (WGS) entry which is preliminary data.</text>
</comment>
<dbReference type="InterPro" id="IPR025536">
    <property type="entry name" value="DUF4422"/>
</dbReference>
<evidence type="ECO:0000313" key="2">
    <source>
        <dbReference type="EMBL" id="EFQ52988.1"/>
    </source>
</evidence>
<evidence type="ECO:0000259" key="1">
    <source>
        <dbReference type="Pfam" id="PF14393"/>
    </source>
</evidence>
<dbReference type="Pfam" id="PF14393">
    <property type="entry name" value="DUF4422"/>
    <property type="match status" value="1"/>
</dbReference>
<protein>
    <recommendedName>
        <fullName evidence="1">DUF4422 domain-containing protein</fullName>
    </recommendedName>
</protein>
<dbReference type="OrthoDB" id="9798746at2"/>